<dbReference type="EMBL" id="HACM01007867">
    <property type="protein sequence ID" value="CRZ08309.1"/>
    <property type="molecule type" value="Transcribed_RNA"/>
</dbReference>
<proteinExistence type="predicted"/>
<evidence type="ECO:0000313" key="1">
    <source>
        <dbReference type="EMBL" id="CRZ08309.1"/>
    </source>
</evidence>
<sequence>MMFPQLLPDGQRNFSMILRLRIWRILSRMEDAKLFSRTDYSSACSVRHVYKVSRDTRNDSLGLHGRSVQNMALAAAAAIEFDRTLDRKFHIQFCDSVIVELLPESVDLVAKPGSQLQKMCQRGVIVDRSATTAIKSLCQACVQHRRHYSGAGVSVCEGQKR</sequence>
<name>A0A0H5RI11_9EUKA</name>
<reference evidence="1" key="1">
    <citation type="submission" date="2015-04" db="EMBL/GenBank/DDBJ databases">
        <title>The genome sequence of the plant pathogenic Rhizarian Plasmodiophora brassicae reveals insights in its biotrophic life cycle and the origin of chitin synthesis.</title>
        <authorList>
            <person name="Schwelm A."/>
            <person name="Fogelqvist J."/>
            <person name="Knaust A."/>
            <person name="Julke S."/>
            <person name="Lilja T."/>
            <person name="Dhandapani V."/>
            <person name="Bonilla-Rosso G."/>
            <person name="Karlsson M."/>
            <person name="Shevchenko A."/>
            <person name="Choi S.R."/>
            <person name="Kim H.G."/>
            <person name="Park J.Y."/>
            <person name="Lim Y.P."/>
            <person name="Ludwig-Muller J."/>
            <person name="Dixelius C."/>
        </authorList>
    </citation>
    <scope>NUCLEOTIDE SEQUENCE</scope>
    <source>
        <tissue evidence="1">Potato root galls</tissue>
    </source>
</reference>
<protein>
    <submittedName>
        <fullName evidence="1">Uncharacterized protein</fullName>
    </submittedName>
</protein>
<accession>A0A0H5RI11</accession>
<dbReference type="EMBL" id="HACM01007864">
    <property type="protein sequence ID" value="CRZ08306.1"/>
    <property type="molecule type" value="Transcribed_RNA"/>
</dbReference>
<organism evidence="1">
    <name type="scientific">Spongospora subterranea</name>
    <dbReference type="NCBI Taxonomy" id="70186"/>
    <lineage>
        <taxon>Eukaryota</taxon>
        <taxon>Sar</taxon>
        <taxon>Rhizaria</taxon>
        <taxon>Endomyxa</taxon>
        <taxon>Phytomyxea</taxon>
        <taxon>Plasmodiophorida</taxon>
        <taxon>Plasmodiophoridae</taxon>
        <taxon>Spongospora</taxon>
    </lineage>
</organism>
<dbReference type="AlphaFoldDB" id="A0A0H5RI11"/>